<protein>
    <recommendedName>
        <fullName evidence="5">Lipoprotein</fullName>
    </recommendedName>
</protein>
<dbReference type="PROSITE" id="PS51257">
    <property type="entry name" value="PROKAR_LIPOPROTEIN"/>
    <property type="match status" value="1"/>
</dbReference>
<keyword evidence="2" id="KW-0732">Signal</keyword>
<evidence type="ECO:0000313" key="4">
    <source>
        <dbReference type="Proteomes" id="UP001611383"/>
    </source>
</evidence>
<evidence type="ECO:0000313" key="3">
    <source>
        <dbReference type="EMBL" id="WNG49711.1"/>
    </source>
</evidence>
<proteinExistence type="predicted"/>
<evidence type="ECO:0000256" key="1">
    <source>
        <dbReference type="SAM" id="MobiDB-lite"/>
    </source>
</evidence>
<feature type="signal peptide" evidence="2">
    <location>
        <begin position="1"/>
        <end position="30"/>
    </location>
</feature>
<reference evidence="3 4" key="1">
    <citation type="submission" date="2019-08" db="EMBL/GenBank/DDBJ databases">
        <title>Archangium and Cystobacter genomes.</title>
        <authorList>
            <person name="Chen I.-C.K."/>
            <person name="Wielgoss S."/>
        </authorList>
    </citation>
    <scope>NUCLEOTIDE SEQUENCE [LARGE SCALE GENOMIC DNA]</scope>
    <source>
        <strain evidence="3 4">Cbm 6</strain>
    </source>
</reference>
<keyword evidence="4" id="KW-1185">Reference proteome</keyword>
<accession>A0ABY9X2V9</accession>
<dbReference type="EMBL" id="CP043494">
    <property type="protein sequence ID" value="WNG49711.1"/>
    <property type="molecule type" value="Genomic_DNA"/>
</dbReference>
<evidence type="ECO:0008006" key="5">
    <source>
        <dbReference type="Google" id="ProtNLM"/>
    </source>
</evidence>
<dbReference type="RefSeq" id="WP_395807938.1">
    <property type="nucleotide sequence ID" value="NZ_CP043494.1"/>
</dbReference>
<feature type="region of interest" description="Disordered" evidence="1">
    <location>
        <begin position="246"/>
        <end position="279"/>
    </location>
</feature>
<name>A0ABY9X2V9_9BACT</name>
<sequence>MSTRPMAPRPRSSRQPSLLVLLLLTGCATGGPAGSAGHYAQTTDSATSGCLRNPACYTTPPGEEAIIPWLSRATSAVRATTTVAMMLQEADIKIIERALTDCARAANEQVNQEDEELRGQEPTREQCKKVVRREGTREVTRAMELGTKKHALALDCARKVFAERFSENVRVEPTYQKDPNTGQWRWINPEQVEEWLQLGLTSKLWGALVPDIVLHASGNPNQAQRVYDFKFPCPADNAPSWGAYAKGHPHHPKNQEKMYADALLGGKSKPKPITPKGAQ</sequence>
<feature type="chain" id="PRO_5047352664" description="Lipoprotein" evidence="2">
    <location>
        <begin position="31"/>
        <end position="279"/>
    </location>
</feature>
<evidence type="ECO:0000256" key="2">
    <source>
        <dbReference type="SAM" id="SignalP"/>
    </source>
</evidence>
<gene>
    <name evidence="3" type="ORF">F0U60_40530</name>
</gene>
<organism evidence="3 4">
    <name type="scientific">Archangium minus</name>
    <dbReference type="NCBI Taxonomy" id="83450"/>
    <lineage>
        <taxon>Bacteria</taxon>
        <taxon>Pseudomonadati</taxon>
        <taxon>Myxococcota</taxon>
        <taxon>Myxococcia</taxon>
        <taxon>Myxococcales</taxon>
        <taxon>Cystobacterineae</taxon>
        <taxon>Archangiaceae</taxon>
        <taxon>Archangium</taxon>
    </lineage>
</organism>
<dbReference type="Proteomes" id="UP001611383">
    <property type="component" value="Chromosome"/>
</dbReference>